<keyword evidence="1" id="KW-0732">Signal</keyword>
<evidence type="ECO:0000256" key="1">
    <source>
        <dbReference type="SAM" id="SignalP"/>
    </source>
</evidence>
<dbReference type="InterPro" id="IPR040255">
    <property type="entry name" value="Non-specific_endonuclease"/>
</dbReference>
<name>A0ABY8G862_9GAMM</name>
<proteinExistence type="predicted"/>
<gene>
    <name evidence="4" type="ORF">O1Q98_02245</name>
</gene>
<dbReference type="InterPro" id="IPR020821">
    <property type="entry name" value="ENPP1-3/EXOG-like_nuc-like"/>
</dbReference>
<sequence length="227" mass="25413">MMRALLLLIILAWGSVASAAPSSCPGKFIYDEQPDIEYDEALCFAEFAVLYSHRYKAPLISAERLTVEKVRAAEQLRRRDTFHVESTLPIDVRSTPDDYQHSGYDQGHMTPAGNMPDSHAQYESFSMANITPQLPILNRIAWRRIETSVRQQALLDGEVWVVTGALFSEQRIGGGVAVPMLIYKAVYGKSGQHVFVGNNQTGEVTLMSLSDFTTRYHIMLINKGSRT</sequence>
<dbReference type="InterPro" id="IPR001604">
    <property type="entry name" value="Endo_G_ENPP1-like_dom"/>
</dbReference>
<dbReference type="Gene3D" id="3.40.570.10">
    <property type="entry name" value="Extracellular Endonuclease, subunit A"/>
    <property type="match status" value="1"/>
</dbReference>
<reference evidence="4 5" key="1">
    <citation type="submission" date="2022-12" db="EMBL/GenBank/DDBJ databases">
        <title>Complete genome sequencing of Dickeya lacustris type strain LMG30899.</title>
        <authorList>
            <person name="Dobhal S."/>
            <person name="Arizala D."/>
            <person name="Arif M."/>
        </authorList>
    </citation>
    <scope>NUCLEOTIDE SEQUENCE [LARGE SCALE GENOMIC DNA]</scope>
    <source>
        <strain evidence="4 5">LMG30899</strain>
    </source>
</reference>
<feature type="chain" id="PRO_5046290153" evidence="1">
    <location>
        <begin position="20"/>
        <end position="227"/>
    </location>
</feature>
<accession>A0ABY8G862</accession>
<dbReference type="PANTHER" id="PTHR13966">
    <property type="entry name" value="ENDONUCLEASE RELATED"/>
    <property type="match status" value="1"/>
</dbReference>
<dbReference type="InterPro" id="IPR044929">
    <property type="entry name" value="DNA/RNA_non-sp_Endonuclease_sf"/>
</dbReference>
<feature type="domain" description="ENPP1-3/EXOG-like endonuclease/phosphodiesterase" evidence="2">
    <location>
        <begin position="44"/>
        <end position="227"/>
    </location>
</feature>
<keyword evidence="4" id="KW-0540">Nuclease</keyword>
<dbReference type="SUPFAM" id="SSF54060">
    <property type="entry name" value="His-Me finger endonucleases"/>
    <property type="match status" value="1"/>
</dbReference>
<protein>
    <submittedName>
        <fullName evidence="4">DNA/RNA non-specific endonuclease</fullName>
    </submittedName>
</protein>
<organism evidence="4 5">
    <name type="scientific">Dickeya lacustris</name>
    <dbReference type="NCBI Taxonomy" id="2259638"/>
    <lineage>
        <taxon>Bacteria</taxon>
        <taxon>Pseudomonadati</taxon>
        <taxon>Pseudomonadota</taxon>
        <taxon>Gammaproteobacteria</taxon>
        <taxon>Enterobacterales</taxon>
        <taxon>Pectobacteriaceae</taxon>
        <taxon>Dickeya</taxon>
    </lineage>
</organism>
<dbReference type="SMART" id="SM00892">
    <property type="entry name" value="Endonuclease_NS"/>
    <property type="match status" value="1"/>
</dbReference>
<evidence type="ECO:0000259" key="2">
    <source>
        <dbReference type="SMART" id="SM00477"/>
    </source>
</evidence>
<keyword evidence="4" id="KW-0255">Endonuclease</keyword>
<evidence type="ECO:0000313" key="4">
    <source>
        <dbReference type="EMBL" id="WFN56164.1"/>
    </source>
</evidence>
<dbReference type="PANTHER" id="PTHR13966:SF5">
    <property type="entry name" value="ENDONUCLEASE G, MITOCHONDRIAL"/>
    <property type="match status" value="1"/>
</dbReference>
<keyword evidence="5" id="KW-1185">Reference proteome</keyword>
<evidence type="ECO:0000259" key="3">
    <source>
        <dbReference type="SMART" id="SM00892"/>
    </source>
</evidence>
<dbReference type="SMART" id="SM00477">
    <property type="entry name" value="NUC"/>
    <property type="match status" value="1"/>
</dbReference>
<dbReference type="InterPro" id="IPR044925">
    <property type="entry name" value="His-Me_finger_sf"/>
</dbReference>
<feature type="signal peptide" evidence="1">
    <location>
        <begin position="1"/>
        <end position="19"/>
    </location>
</feature>
<dbReference type="EMBL" id="CP114280">
    <property type="protein sequence ID" value="WFN56164.1"/>
    <property type="molecule type" value="Genomic_DNA"/>
</dbReference>
<feature type="domain" description="DNA/RNA non-specific endonuclease/pyrophosphatase/phosphodiesterase" evidence="3">
    <location>
        <begin position="43"/>
        <end position="227"/>
    </location>
</feature>
<evidence type="ECO:0000313" key="5">
    <source>
        <dbReference type="Proteomes" id="UP001219630"/>
    </source>
</evidence>
<dbReference type="RefSeq" id="WP_125259612.1">
    <property type="nucleotide sequence ID" value="NZ_CP114280.1"/>
</dbReference>
<dbReference type="GO" id="GO:0004519">
    <property type="term" value="F:endonuclease activity"/>
    <property type="evidence" value="ECO:0007669"/>
    <property type="project" value="UniProtKB-KW"/>
</dbReference>
<dbReference type="Pfam" id="PF01223">
    <property type="entry name" value="Endonuclease_NS"/>
    <property type="match status" value="1"/>
</dbReference>
<dbReference type="Proteomes" id="UP001219630">
    <property type="component" value="Chromosome"/>
</dbReference>
<keyword evidence="4" id="KW-0378">Hydrolase</keyword>